<dbReference type="InterPro" id="IPR036390">
    <property type="entry name" value="WH_DNA-bd_sf"/>
</dbReference>
<evidence type="ECO:0000256" key="5">
    <source>
        <dbReference type="SAM" id="MobiDB-lite"/>
    </source>
</evidence>
<evidence type="ECO:0000256" key="1">
    <source>
        <dbReference type="ARBA" id="ARBA00004123"/>
    </source>
</evidence>
<keyword evidence="3" id="KW-0539">Nucleus</keyword>
<evidence type="ECO:0000259" key="7">
    <source>
        <dbReference type="SMART" id="SM00415"/>
    </source>
</evidence>
<accession>A0ABD3PA28</accession>
<keyword evidence="6" id="KW-0812">Transmembrane</keyword>
<name>A0ABD3PA28_9STRA</name>
<dbReference type="SMART" id="SM00415">
    <property type="entry name" value="HSF"/>
    <property type="match status" value="1"/>
</dbReference>
<feature type="transmembrane region" description="Helical" evidence="6">
    <location>
        <begin position="426"/>
        <end position="448"/>
    </location>
</feature>
<evidence type="ECO:0000313" key="8">
    <source>
        <dbReference type="EMBL" id="KAL3783285.1"/>
    </source>
</evidence>
<evidence type="ECO:0000256" key="2">
    <source>
        <dbReference type="ARBA" id="ARBA00023125"/>
    </source>
</evidence>
<keyword evidence="6" id="KW-0472">Membrane</keyword>
<dbReference type="Pfam" id="PF00447">
    <property type="entry name" value="HSF_DNA-bind"/>
    <property type="match status" value="1"/>
</dbReference>
<comment type="subcellular location">
    <subcellularLocation>
        <location evidence="1">Nucleus</location>
    </subcellularLocation>
</comment>
<comment type="similarity">
    <text evidence="4">Belongs to the HSF family.</text>
</comment>
<evidence type="ECO:0000256" key="4">
    <source>
        <dbReference type="RuleBase" id="RU004020"/>
    </source>
</evidence>
<reference evidence="8 9" key="1">
    <citation type="journal article" date="2020" name="G3 (Bethesda)">
        <title>Improved Reference Genome for Cyclotella cryptica CCMP332, a Model for Cell Wall Morphogenesis, Salinity Adaptation, and Lipid Production in Diatoms (Bacillariophyta).</title>
        <authorList>
            <person name="Roberts W.R."/>
            <person name="Downey K.M."/>
            <person name="Ruck E.C."/>
            <person name="Traller J.C."/>
            <person name="Alverson A.J."/>
        </authorList>
    </citation>
    <scope>NUCLEOTIDE SEQUENCE [LARGE SCALE GENOMIC DNA]</scope>
    <source>
        <strain evidence="8 9">CCMP332</strain>
    </source>
</reference>
<dbReference type="Gene3D" id="1.10.10.10">
    <property type="entry name" value="Winged helix-like DNA-binding domain superfamily/Winged helix DNA-binding domain"/>
    <property type="match status" value="1"/>
</dbReference>
<dbReference type="Proteomes" id="UP001516023">
    <property type="component" value="Unassembled WGS sequence"/>
</dbReference>
<dbReference type="GO" id="GO:0003677">
    <property type="term" value="F:DNA binding"/>
    <property type="evidence" value="ECO:0007669"/>
    <property type="project" value="UniProtKB-KW"/>
</dbReference>
<keyword evidence="2" id="KW-0238">DNA-binding</keyword>
<proteinExistence type="inferred from homology"/>
<keyword evidence="9" id="KW-1185">Reference proteome</keyword>
<comment type="caution">
    <text evidence="8">The sequence shown here is derived from an EMBL/GenBank/DDBJ whole genome shotgun (WGS) entry which is preliminary data.</text>
</comment>
<evidence type="ECO:0000256" key="3">
    <source>
        <dbReference type="ARBA" id="ARBA00023242"/>
    </source>
</evidence>
<keyword evidence="6" id="KW-1133">Transmembrane helix</keyword>
<dbReference type="EMBL" id="JABMIG020000264">
    <property type="protein sequence ID" value="KAL3783285.1"/>
    <property type="molecule type" value="Genomic_DNA"/>
</dbReference>
<dbReference type="AlphaFoldDB" id="A0ABD3PA28"/>
<gene>
    <name evidence="8" type="ORF">HJC23_007954</name>
</gene>
<evidence type="ECO:0000256" key="6">
    <source>
        <dbReference type="SAM" id="Phobius"/>
    </source>
</evidence>
<dbReference type="SUPFAM" id="SSF46785">
    <property type="entry name" value="Winged helix' DNA-binding domain"/>
    <property type="match status" value="1"/>
</dbReference>
<sequence length="553" mass="62067">MRTPSRCSETHLLVSNITDIDPDILSFSPDGGSFFVFDQSAFAQKYLPQYFKHSNYGSFVRQLNLYGFTSSRHKDNSEVVVWSHEFFHRDRKDLLKNIKRAVKKPTKKDTKPSHVHIAPRSASALSVSSEEVSSSPSHDCDDGPSEPFTRQVSSKGEEWLESEFAYLKQQNRHLEQKLDLLLKITLTLSPSSLEEFQLGEKRRRTFGGPSIPPHHQSYQNARRVLGTIREDHRVPRNDGIEPMPYRNENIRPYKSAEVDNQESMKAFVDIMLSEEGKEECEANSGSDSDITNDDNVVLSAQGQHVPNTAGDTYEDELMAEAMHAILPNNDFCDDDEFNLSFDENEALPEHIPAPGAFLTVSNRVEDKSSGPQPVLSTDSYDFRGDIEEGNTPVGVHIVSAHAELVDDDSRKDDDSFEDRRSHRRKVVCILSFMFVVLLVTCVTVPTVIVKQNRNKSPPAPTIILEGGRGGKGQYHGESLEESSHDDDEYYAFDTNLTLANVTEARTSTRISGPNIFSHLPLDNDSVRSDPIFLPDDFSLTIGAVDFICAQVPR</sequence>
<evidence type="ECO:0000313" key="9">
    <source>
        <dbReference type="Proteomes" id="UP001516023"/>
    </source>
</evidence>
<dbReference type="InterPro" id="IPR036388">
    <property type="entry name" value="WH-like_DNA-bd_sf"/>
</dbReference>
<dbReference type="GO" id="GO:0005634">
    <property type="term" value="C:nucleus"/>
    <property type="evidence" value="ECO:0007669"/>
    <property type="project" value="UniProtKB-SubCell"/>
</dbReference>
<dbReference type="InterPro" id="IPR000232">
    <property type="entry name" value="HSF_DNA-bd"/>
</dbReference>
<dbReference type="PRINTS" id="PR00056">
    <property type="entry name" value="HSFDOMAIN"/>
</dbReference>
<protein>
    <recommendedName>
        <fullName evidence="7">HSF-type DNA-binding domain-containing protein</fullName>
    </recommendedName>
</protein>
<feature type="region of interest" description="Disordered" evidence="5">
    <location>
        <begin position="103"/>
        <end position="153"/>
    </location>
</feature>
<feature type="compositionally biased region" description="Low complexity" evidence="5">
    <location>
        <begin position="121"/>
        <end position="137"/>
    </location>
</feature>
<organism evidence="8 9">
    <name type="scientific">Cyclotella cryptica</name>
    <dbReference type="NCBI Taxonomy" id="29204"/>
    <lineage>
        <taxon>Eukaryota</taxon>
        <taxon>Sar</taxon>
        <taxon>Stramenopiles</taxon>
        <taxon>Ochrophyta</taxon>
        <taxon>Bacillariophyta</taxon>
        <taxon>Coscinodiscophyceae</taxon>
        <taxon>Thalassiosirophycidae</taxon>
        <taxon>Stephanodiscales</taxon>
        <taxon>Stephanodiscaceae</taxon>
        <taxon>Cyclotella</taxon>
    </lineage>
</organism>
<dbReference type="PANTHER" id="PTHR10015:SF206">
    <property type="entry name" value="HSF-TYPE DNA-BINDING DOMAIN-CONTAINING PROTEIN"/>
    <property type="match status" value="1"/>
</dbReference>
<dbReference type="PANTHER" id="PTHR10015">
    <property type="entry name" value="HEAT SHOCK TRANSCRIPTION FACTOR"/>
    <property type="match status" value="1"/>
</dbReference>
<feature type="domain" description="HSF-type DNA-binding" evidence="7">
    <location>
        <begin position="2"/>
        <end position="101"/>
    </location>
</feature>